<protein>
    <submittedName>
        <fullName evidence="1">Uncharacterized protein</fullName>
    </submittedName>
</protein>
<dbReference type="AlphaFoldDB" id="A0A024FTW1"/>
<reference evidence="1 2" key="1">
    <citation type="submission" date="2012-05" db="EMBL/GenBank/DDBJ databases">
        <title>Recombination and specialization in a pathogen metapopulation.</title>
        <authorList>
            <person name="Gardiner A."/>
            <person name="Kemen E."/>
            <person name="Schultz-Larsen T."/>
            <person name="MacLean D."/>
            <person name="Van Oosterhout C."/>
            <person name="Jones J.D.G."/>
        </authorList>
    </citation>
    <scope>NUCLEOTIDE SEQUENCE [LARGE SCALE GENOMIC DNA]</scope>
    <source>
        <strain evidence="1 2">Ac Nc2</strain>
    </source>
</reference>
<gene>
    <name evidence="1" type="ORF">BN9_059700</name>
</gene>
<sequence length="217" mass="24629">MDFSSDVSNIPNCALKTSQPLKLGDQVIFRTSLDYGKQLVQADTNQEYPESEKIVIITYKQDKRDECIKCSKLDGHEKHSASLSTIFKVSKSIVEISSIHSECVQIPEKSCTLVMLRPASEQKIFIEPLKNTQVLTTQAAQVVRAQYDGSIECAKCIFKYCEVFYSDAKTNCLWVNVLRPKNFDCNDACGDRFPLLSEPEYNYLPPKPLKFELHSVE</sequence>
<dbReference type="Proteomes" id="UP000053237">
    <property type="component" value="Unassembled WGS sequence"/>
</dbReference>
<name>A0A024FTW1_9STRA</name>
<dbReference type="InParanoid" id="A0A024FTW1"/>
<organism evidence="1 2">
    <name type="scientific">Albugo candida</name>
    <dbReference type="NCBI Taxonomy" id="65357"/>
    <lineage>
        <taxon>Eukaryota</taxon>
        <taxon>Sar</taxon>
        <taxon>Stramenopiles</taxon>
        <taxon>Oomycota</taxon>
        <taxon>Peronosporomycetes</taxon>
        <taxon>Albuginales</taxon>
        <taxon>Albuginaceae</taxon>
        <taxon>Albugo</taxon>
    </lineage>
</organism>
<dbReference type="EMBL" id="CAIX01000089">
    <property type="protein sequence ID" value="CCI10099.1"/>
    <property type="molecule type" value="Genomic_DNA"/>
</dbReference>
<proteinExistence type="predicted"/>
<evidence type="ECO:0000313" key="2">
    <source>
        <dbReference type="Proteomes" id="UP000053237"/>
    </source>
</evidence>
<comment type="caution">
    <text evidence="1">The sequence shown here is derived from an EMBL/GenBank/DDBJ whole genome shotgun (WGS) entry which is preliminary data.</text>
</comment>
<evidence type="ECO:0000313" key="1">
    <source>
        <dbReference type="EMBL" id="CCI10099.1"/>
    </source>
</evidence>
<accession>A0A024FTW1</accession>
<keyword evidence="2" id="KW-1185">Reference proteome</keyword>